<dbReference type="InterPro" id="IPR058567">
    <property type="entry name" value="Ig_TRAPPC9_Trs120_3rd"/>
</dbReference>
<dbReference type="CTD" id="8240134"/>
<dbReference type="Pfam" id="PF26282">
    <property type="entry name" value="Ig_TRAPPC9-Trs120_3rd"/>
    <property type="match status" value="1"/>
</dbReference>
<dbReference type="Pfam" id="PF26283">
    <property type="entry name" value="Ig_TRAPPC9-Trs120_4th"/>
    <property type="match status" value="1"/>
</dbReference>
<dbReference type="InterPro" id="IPR013935">
    <property type="entry name" value="Trs120_TRAPPC9"/>
</dbReference>
<feature type="compositionally biased region" description="Low complexity" evidence="2">
    <location>
        <begin position="857"/>
        <end position="868"/>
    </location>
</feature>
<dbReference type="Pfam" id="PF26254">
    <property type="entry name" value="Ig_TRAPPC9-Trs120_1st"/>
    <property type="match status" value="1"/>
</dbReference>
<dbReference type="InterPro" id="IPR058563">
    <property type="entry name" value="Trs120_TRAPPC9_N"/>
</dbReference>
<reference evidence="7" key="1">
    <citation type="submission" date="2007-04" db="EMBL/GenBank/DDBJ databases">
        <title>Annotation of Pediculus humanus corporis strain USDA.</title>
        <authorList>
            <person name="Kirkness E."/>
            <person name="Hannick L."/>
            <person name="Hass B."/>
            <person name="Bruggner R."/>
            <person name="Lawson D."/>
            <person name="Bidwell S."/>
            <person name="Joardar V."/>
            <person name="Caler E."/>
            <person name="Walenz B."/>
            <person name="Inman J."/>
            <person name="Schobel S."/>
            <person name="Galinsky K."/>
            <person name="Amedeo P."/>
            <person name="Strausberg R."/>
        </authorList>
    </citation>
    <scope>NUCLEOTIDE SEQUENCE</scope>
    <source>
        <strain evidence="7">USDA</strain>
    </source>
</reference>
<proteinExistence type="inferred from homology"/>
<evidence type="ECO:0000256" key="1">
    <source>
        <dbReference type="ARBA" id="ARBA00008459"/>
    </source>
</evidence>
<evidence type="ECO:0000259" key="6">
    <source>
        <dbReference type="Pfam" id="PF26283"/>
    </source>
</evidence>
<dbReference type="Pfam" id="PF08626">
    <property type="entry name" value="TRAPPC9-Trs120"/>
    <property type="match status" value="1"/>
</dbReference>
<dbReference type="InterPro" id="IPR058568">
    <property type="entry name" value="Ig_TRAPPC9_Trs120_4th"/>
</dbReference>
<reference evidence="8" key="3">
    <citation type="submission" date="2020-05" db="UniProtKB">
        <authorList>
            <consortium name="EnsemblMetazoa"/>
        </authorList>
    </citation>
    <scope>IDENTIFICATION</scope>
    <source>
        <strain evidence="8">USDA</strain>
    </source>
</reference>
<evidence type="ECO:0000256" key="2">
    <source>
        <dbReference type="SAM" id="MobiDB-lite"/>
    </source>
</evidence>
<keyword evidence="9" id="KW-1185">Reference proteome</keyword>
<dbReference type="eggNOG" id="KOG1953">
    <property type="taxonomic scope" value="Eukaryota"/>
</dbReference>
<feature type="region of interest" description="Disordered" evidence="2">
    <location>
        <begin position="857"/>
        <end position="899"/>
    </location>
</feature>
<comment type="similarity">
    <text evidence="1">Belongs to the NIBP family.</text>
</comment>
<dbReference type="AlphaFoldDB" id="E0VGQ0"/>
<dbReference type="OrthoDB" id="27962at2759"/>
<feature type="domain" description="Trs120/TRAPPC9 N-terminal" evidence="3">
    <location>
        <begin position="219"/>
        <end position="295"/>
    </location>
</feature>
<organism>
    <name type="scientific">Pediculus humanus subsp. corporis</name>
    <name type="common">Body louse</name>
    <dbReference type="NCBI Taxonomy" id="121224"/>
    <lineage>
        <taxon>Eukaryota</taxon>
        <taxon>Metazoa</taxon>
        <taxon>Ecdysozoa</taxon>
        <taxon>Arthropoda</taxon>
        <taxon>Hexapoda</taxon>
        <taxon>Insecta</taxon>
        <taxon>Pterygota</taxon>
        <taxon>Neoptera</taxon>
        <taxon>Paraneoptera</taxon>
        <taxon>Psocodea</taxon>
        <taxon>Troctomorpha</taxon>
        <taxon>Phthiraptera</taxon>
        <taxon>Anoplura</taxon>
        <taxon>Pediculidae</taxon>
        <taxon>Pediculus</taxon>
    </lineage>
</organism>
<sequence>MRSSVSVILSAPAPDTNMSHPDYEQTSHDHCSILVLIKHIGEELKVKSFDKVFDKISQINRIKIIDSAGLSRYIWARYIKDYPVENNDWGDFQTHRRLLGLITVGKCNTQVELNELCRIHESLKVKYVSTLFDSQCIIFGLTENKCPVNSDVPDPTPFTTPSNFKTRGLFYPDIESFVNIDSDMHDFLSSLFWVLESKRQERSREKIDKVSLLLAPFEKKDFVGLDLESKTNKKRCVGRMTKHLGDLSLQVGLLPEALGFYHSAVDILRAVNDWLWLGGALEGLCAASALVLYPHLHRTYSLNKNSSSQDDQSNKSKSNDVEDNSTINGIVPNSTDIVNTVTNNLPASDIPKYYREAILHYSKYQNAGIIETESCFKAARISIEQGMILLAATVLQNVVFINLQLSEHEKILRFTMLADLYKQIGFLRKASFCSRLAATRFVSAQNPTPDWTQCYNFILQALSGHKMTLDPNEFPKDGLQGWSSLQIQLLRELVVAARRMDHPALATRHMTFLLQTLWNQLSPADQRDFALQLQQFASQCEGSPVPLVLDSGVVIPPANLMNIPEAKSFQLENLLPHLRPQKIEKLKEDSGPFLFTPINFGSLDRRSNKSGGKIEYVWVEGDVCEVVVKFQNPLPFELKVSDVRLLTSGIVFESIPTSISILPESGLQQCILSGIPKEVGDLEILGYSTHTLGVKSNCQLKHIQSFQCSKFTVEVIPALPQITVGTSLPKSLTCTPLGNSSHIVANGSLTLYAGETSECTITITNNSQYPVELLEITMQSILDLEVQAQTFQWNKESLMSELPLQPGSVCSFAVNIHATADFLSPPMDDTCVLYGGAGESGSQPNSLLGSGPFSLPSHLSSPSMSRKQPSSRRTDHSSSFRSTGSSSSRSGSSMRLPPSPISKVVLPYSNKYTEGQLKIRYSGGPGLEAGYCRMSVVSINLEVLPSVHITGWDVIPAETSTQFYLVLDIANMTNHELELHYAPTKCMLMEGNESCRIPVPIERCPLSKISKLYKEGTISFQDRLELAKICSEHIASLADITWRLPASGTTGKASLKGISLTTDMLDIVRMSPLQWDVTLNSQQIKPQEDLSYQVGECVQLGVTIHNFLEKPLKKVTLVLQCYQDYKNGNSNHRLETRLAYSGADKVLIPMIEQRNSVYHEYNLIFFNCGQFKIGMQCVSQENSSSTSKSDRANTSHSWKYIPPIEINIVE</sequence>
<feature type="region of interest" description="Disordered" evidence="2">
    <location>
        <begin position="303"/>
        <end position="328"/>
    </location>
</feature>
<dbReference type="HOGENOM" id="CLU_004738_0_0_1"/>
<dbReference type="STRING" id="121224.E0VGQ0"/>
<evidence type="ECO:0000259" key="3">
    <source>
        <dbReference type="Pfam" id="PF08626"/>
    </source>
</evidence>
<evidence type="ECO:0000313" key="8">
    <source>
        <dbReference type="EnsemblMetazoa" id="PHUM190060-PA"/>
    </source>
</evidence>
<dbReference type="FunCoup" id="E0VGQ0">
    <property type="interactions" value="1896"/>
</dbReference>
<dbReference type="GeneID" id="8240134"/>
<evidence type="ECO:0008006" key="10">
    <source>
        <dbReference type="Google" id="ProtNLM"/>
    </source>
</evidence>
<dbReference type="OMA" id="HHSCLLV"/>
<dbReference type="EMBL" id="AAZO01002206">
    <property type="status" value="NOT_ANNOTATED_CDS"/>
    <property type="molecule type" value="Genomic_DNA"/>
</dbReference>
<evidence type="ECO:0000313" key="9">
    <source>
        <dbReference type="Proteomes" id="UP000009046"/>
    </source>
</evidence>
<feature type="domain" description="Trs120/TRAPPC9 fourth Ig-like" evidence="6">
    <location>
        <begin position="1073"/>
        <end position="1201"/>
    </location>
</feature>
<feature type="domain" description="Trs120/TRAPPC9 third Ig-like" evidence="5">
    <location>
        <begin position="959"/>
        <end position="1068"/>
    </location>
</feature>
<dbReference type="PANTHER" id="PTHR21512">
    <property type="entry name" value="TRAFFICKING PROTEIN PARTICLE COMPLEX SUBUNIT 9"/>
    <property type="match status" value="1"/>
</dbReference>
<gene>
    <name evidence="8" type="primary">8240134</name>
    <name evidence="7" type="ORF">Phum_PHUM190060</name>
</gene>
<evidence type="ECO:0000313" key="7">
    <source>
        <dbReference type="EMBL" id="EEB12556.1"/>
    </source>
</evidence>
<name>E0VGQ0_PEDHC</name>
<dbReference type="KEGG" id="phu:Phum_PHUM190060"/>
<dbReference type="GO" id="GO:0005802">
    <property type="term" value="C:trans-Golgi network"/>
    <property type="evidence" value="ECO:0007669"/>
    <property type="project" value="TreeGrafter"/>
</dbReference>
<dbReference type="VEuPathDB" id="VectorBase:PHUM190060"/>
<accession>E0VGQ0</accession>
<dbReference type="EnsemblMetazoa" id="PHUM190060-RA">
    <property type="protein sequence ID" value="PHUM190060-PA"/>
    <property type="gene ID" value="PHUM190060"/>
</dbReference>
<evidence type="ECO:0000259" key="5">
    <source>
        <dbReference type="Pfam" id="PF26282"/>
    </source>
</evidence>
<feature type="domain" description="Trs120/TRAPPC9 first Ig-like" evidence="4">
    <location>
        <begin position="580"/>
        <end position="687"/>
    </location>
</feature>
<dbReference type="PANTHER" id="PTHR21512:SF5">
    <property type="entry name" value="TRAFFICKING PROTEIN PARTICLE COMPLEX SUBUNIT 9"/>
    <property type="match status" value="1"/>
</dbReference>
<dbReference type="InterPro" id="IPR058565">
    <property type="entry name" value="Ig_TRAPPC9_Trs120_1st"/>
</dbReference>
<dbReference type="RefSeq" id="XP_002425294.1">
    <property type="nucleotide sequence ID" value="XM_002425249.1"/>
</dbReference>
<feature type="compositionally biased region" description="Low complexity" evidence="2">
    <location>
        <begin position="879"/>
        <end position="893"/>
    </location>
</feature>
<dbReference type="EMBL" id="DS235150">
    <property type="protein sequence ID" value="EEB12556.1"/>
    <property type="molecule type" value="Genomic_DNA"/>
</dbReference>
<dbReference type="InParanoid" id="E0VGQ0"/>
<dbReference type="Proteomes" id="UP000009046">
    <property type="component" value="Unassembled WGS sequence"/>
</dbReference>
<evidence type="ECO:0000259" key="4">
    <source>
        <dbReference type="Pfam" id="PF26254"/>
    </source>
</evidence>
<protein>
    <recommendedName>
        <fullName evidence="10">Protein brunelleschi</fullName>
    </recommendedName>
</protein>
<reference evidence="7" key="2">
    <citation type="submission" date="2007-04" db="EMBL/GenBank/DDBJ databases">
        <title>The genome of the human body louse.</title>
        <authorList>
            <consortium name="The Human Body Louse Genome Consortium"/>
            <person name="Kirkness E."/>
            <person name="Walenz B."/>
            <person name="Hass B."/>
            <person name="Bruggner R."/>
            <person name="Strausberg R."/>
        </authorList>
    </citation>
    <scope>NUCLEOTIDE SEQUENCE</scope>
    <source>
        <strain evidence="7">USDA</strain>
    </source>
</reference>